<keyword evidence="6" id="KW-0812">Transmembrane</keyword>
<dbReference type="PANTHER" id="PTHR45798">
    <property type="entry name" value="RING-H2 FINGER PROTEIN ATL61-RELATED-RELATED"/>
    <property type="match status" value="1"/>
</dbReference>
<dbReference type="InterPro" id="IPR013083">
    <property type="entry name" value="Znf_RING/FYVE/PHD"/>
</dbReference>
<dbReference type="AlphaFoldDB" id="A0AAV8S295"/>
<keyword evidence="6" id="KW-0472">Membrane</keyword>
<dbReference type="GO" id="GO:0008270">
    <property type="term" value="F:zinc ion binding"/>
    <property type="evidence" value="ECO:0007669"/>
    <property type="project" value="UniProtKB-KW"/>
</dbReference>
<protein>
    <recommendedName>
        <fullName evidence="7">RING-type domain-containing protein</fullName>
    </recommendedName>
</protein>
<evidence type="ECO:0000256" key="1">
    <source>
        <dbReference type="ARBA" id="ARBA00022723"/>
    </source>
</evidence>
<proteinExistence type="predicted"/>
<comment type="caution">
    <text evidence="8">The sequence shown here is derived from an EMBL/GenBank/DDBJ whole genome shotgun (WGS) entry which is preliminary data.</text>
</comment>
<dbReference type="SMART" id="SM00184">
    <property type="entry name" value="RING"/>
    <property type="match status" value="1"/>
</dbReference>
<name>A0AAV8S295_ENSVE</name>
<gene>
    <name evidence="8" type="ORF">OPV22_003905</name>
</gene>
<dbReference type="CDD" id="cd16461">
    <property type="entry name" value="RING-H2_EL5-like"/>
    <property type="match status" value="1"/>
</dbReference>
<feature type="compositionally biased region" description="Basic and acidic residues" evidence="5">
    <location>
        <begin position="188"/>
        <end position="199"/>
    </location>
</feature>
<dbReference type="SUPFAM" id="SSF57850">
    <property type="entry name" value="RING/U-box"/>
    <property type="match status" value="1"/>
</dbReference>
<keyword evidence="2 4" id="KW-0863">Zinc-finger</keyword>
<evidence type="ECO:0000259" key="7">
    <source>
        <dbReference type="PROSITE" id="PS50089"/>
    </source>
</evidence>
<accession>A0AAV8S295</accession>
<feature type="region of interest" description="Disordered" evidence="5">
    <location>
        <begin position="178"/>
        <end position="219"/>
    </location>
</feature>
<evidence type="ECO:0000256" key="2">
    <source>
        <dbReference type="ARBA" id="ARBA00022771"/>
    </source>
</evidence>
<keyword evidence="9" id="KW-1185">Reference proteome</keyword>
<keyword evidence="6" id="KW-1133">Transmembrane helix</keyword>
<dbReference type="InterPro" id="IPR052788">
    <property type="entry name" value="RING-type_E3_ligase_ATL"/>
</dbReference>
<dbReference type="PROSITE" id="PS50089">
    <property type="entry name" value="ZF_RING_2"/>
    <property type="match status" value="1"/>
</dbReference>
<keyword evidence="3" id="KW-0862">Zinc</keyword>
<evidence type="ECO:0000256" key="4">
    <source>
        <dbReference type="PROSITE-ProRule" id="PRU00175"/>
    </source>
</evidence>
<sequence>MPSPAQKNTTAALSPAPPPPSPPSSNKWGPYSSAKDFDANMATVLVVLVCATALAFALHAVFRLLLRRLRRRLPRPPAGGDKPRAGTAPPQLPGSVVFSAGATAVAGAPECAICLAELVEGERIRVLPACSHGFHAQCVEAWLIGRSSCPTCRAESCQSCTDRALNAKMPNLRAETGTITDQSVGERTGGDIGKREFGEKASVPENTLVLDQPNGKESR</sequence>
<evidence type="ECO:0000313" key="8">
    <source>
        <dbReference type="EMBL" id="KAJ8513471.1"/>
    </source>
</evidence>
<feature type="compositionally biased region" description="Polar residues" evidence="5">
    <location>
        <begin position="1"/>
        <end position="10"/>
    </location>
</feature>
<dbReference type="PANTHER" id="PTHR45798:SF88">
    <property type="entry name" value="RING-H2 FINGER PROTEIN ATL61-RELATED"/>
    <property type="match status" value="1"/>
</dbReference>
<dbReference type="EMBL" id="JAQQAF010000001">
    <property type="protein sequence ID" value="KAJ8513471.1"/>
    <property type="molecule type" value="Genomic_DNA"/>
</dbReference>
<feature type="domain" description="RING-type" evidence="7">
    <location>
        <begin position="111"/>
        <end position="153"/>
    </location>
</feature>
<keyword evidence="1" id="KW-0479">Metal-binding</keyword>
<evidence type="ECO:0000256" key="5">
    <source>
        <dbReference type="SAM" id="MobiDB-lite"/>
    </source>
</evidence>
<organism evidence="8 9">
    <name type="scientific">Ensete ventricosum</name>
    <name type="common">Abyssinian banana</name>
    <name type="synonym">Musa ensete</name>
    <dbReference type="NCBI Taxonomy" id="4639"/>
    <lineage>
        <taxon>Eukaryota</taxon>
        <taxon>Viridiplantae</taxon>
        <taxon>Streptophyta</taxon>
        <taxon>Embryophyta</taxon>
        <taxon>Tracheophyta</taxon>
        <taxon>Spermatophyta</taxon>
        <taxon>Magnoliopsida</taxon>
        <taxon>Liliopsida</taxon>
        <taxon>Zingiberales</taxon>
        <taxon>Musaceae</taxon>
        <taxon>Ensete</taxon>
    </lineage>
</organism>
<dbReference type="InterPro" id="IPR001841">
    <property type="entry name" value="Znf_RING"/>
</dbReference>
<evidence type="ECO:0000313" key="9">
    <source>
        <dbReference type="Proteomes" id="UP001222027"/>
    </source>
</evidence>
<evidence type="ECO:0000256" key="6">
    <source>
        <dbReference type="SAM" id="Phobius"/>
    </source>
</evidence>
<dbReference type="Pfam" id="PF13639">
    <property type="entry name" value="zf-RING_2"/>
    <property type="match status" value="1"/>
</dbReference>
<dbReference type="Proteomes" id="UP001222027">
    <property type="component" value="Unassembled WGS sequence"/>
</dbReference>
<dbReference type="Gene3D" id="3.30.40.10">
    <property type="entry name" value="Zinc/RING finger domain, C3HC4 (zinc finger)"/>
    <property type="match status" value="1"/>
</dbReference>
<reference evidence="8 9" key="1">
    <citation type="submission" date="2022-12" db="EMBL/GenBank/DDBJ databases">
        <title>Chromosome-scale assembly of the Ensete ventricosum genome.</title>
        <authorList>
            <person name="Dussert Y."/>
            <person name="Stocks J."/>
            <person name="Wendawek A."/>
            <person name="Woldeyes F."/>
            <person name="Nichols R.A."/>
            <person name="Borrell J.S."/>
        </authorList>
    </citation>
    <scope>NUCLEOTIDE SEQUENCE [LARGE SCALE GENOMIC DNA]</scope>
    <source>
        <strain evidence="9">cv. Maze</strain>
        <tissue evidence="8">Seeds</tissue>
    </source>
</reference>
<feature type="transmembrane region" description="Helical" evidence="6">
    <location>
        <begin position="41"/>
        <end position="66"/>
    </location>
</feature>
<feature type="region of interest" description="Disordered" evidence="5">
    <location>
        <begin position="1"/>
        <end position="29"/>
    </location>
</feature>
<evidence type="ECO:0000256" key="3">
    <source>
        <dbReference type="ARBA" id="ARBA00022833"/>
    </source>
</evidence>